<feature type="compositionally biased region" description="Polar residues" evidence="4">
    <location>
        <begin position="379"/>
        <end position="389"/>
    </location>
</feature>
<dbReference type="GO" id="GO:0010181">
    <property type="term" value="F:FMN binding"/>
    <property type="evidence" value="ECO:0007669"/>
    <property type="project" value="InterPro"/>
</dbReference>
<evidence type="ECO:0000259" key="5">
    <source>
        <dbReference type="Pfam" id="PF00724"/>
    </source>
</evidence>
<comment type="caution">
    <text evidence="6">The sequence shown here is derived from an EMBL/GenBank/DDBJ whole genome shotgun (WGS) entry which is preliminary data.</text>
</comment>
<dbReference type="Gene3D" id="3.20.20.70">
    <property type="entry name" value="Aldolase class I"/>
    <property type="match status" value="1"/>
</dbReference>
<reference evidence="6 7" key="1">
    <citation type="submission" date="2015-07" db="EMBL/GenBank/DDBJ databases">
        <title>High-quality genome of monoxenous trypanosomatid Leptomonas pyrrhocoris.</title>
        <authorList>
            <person name="Flegontov P."/>
            <person name="Butenko A."/>
            <person name="Firsov S."/>
            <person name="Vlcek C."/>
            <person name="Logacheva M.D."/>
            <person name="Field M."/>
            <person name="Filatov D."/>
            <person name="Flegontova O."/>
            <person name="Gerasimov E."/>
            <person name="Jackson A.P."/>
            <person name="Kelly S."/>
            <person name="Opperdoes F."/>
            <person name="O'Reilly A."/>
            <person name="Votypka J."/>
            <person name="Yurchenko V."/>
            <person name="Lukes J."/>
        </authorList>
    </citation>
    <scope>NUCLEOTIDE SEQUENCE [LARGE SCALE GENOMIC DNA]</scope>
    <source>
        <strain evidence="6">H10</strain>
    </source>
</reference>
<comment type="similarity">
    <text evidence="2">Belongs to the NADH:flavin oxidoreductase/NADH oxidase family.</text>
</comment>
<protein>
    <submittedName>
        <fullName evidence="6">Nadh:flavin oxidoreductase/NADH oxidase putativen-ethylmaleimide reductase-like protein</fullName>
    </submittedName>
</protein>
<name>A0A0M9FTQ7_LEPPY</name>
<feature type="domain" description="NADH:flavin oxidoreductase/NADH oxidase N-terminal" evidence="5">
    <location>
        <begin position="9"/>
        <end position="348"/>
    </location>
</feature>
<dbReference type="Pfam" id="PF00724">
    <property type="entry name" value="Oxidored_FMN"/>
    <property type="match status" value="1"/>
</dbReference>
<dbReference type="GeneID" id="26908530"/>
<feature type="region of interest" description="Disordered" evidence="4">
    <location>
        <begin position="375"/>
        <end position="401"/>
    </location>
</feature>
<dbReference type="InterPro" id="IPR001155">
    <property type="entry name" value="OxRdtase_FMN_N"/>
</dbReference>
<keyword evidence="7" id="KW-1185">Reference proteome</keyword>
<evidence type="ECO:0000313" key="7">
    <source>
        <dbReference type="Proteomes" id="UP000037923"/>
    </source>
</evidence>
<proteinExistence type="inferred from homology"/>
<dbReference type="InterPro" id="IPR045247">
    <property type="entry name" value="Oye-like"/>
</dbReference>
<dbReference type="CDD" id="cd02933">
    <property type="entry name" value="OYE_like_FMN"/>
    <property type="match status" value="1"/>
</dbReference>
<dbReference type="GO" id="GO:0016628">
    <property type="term" value="F:oxidoreductase activity, acting on the CH-CH group of donors, NAD or NADP as acceptor"/>
    <property type="evidence" value="ECO:0007669"/>
    <property type="project" value="UniProtKB-ARBA"/>
</dbReference>
<evidence type="ECO:0000256" key="4">
    <source>
        <dbReference type="SAM" id="MobiDB-lite"/>
    </source>
</evidence>
<dbReference type="AlphaFoldDB" id="A0A0M9FTQ7"/>
<dbReference type="EMBL" id="LGTL01000023">
    <property type="protein sequence ID" value="KPA75686.1"/>
    <property type="molecule type" value="Genomic_DNA"/>
</dbReference>
<gene>
    <name evidence="6" type="ORF">ABB37_08245</name>
</gene>
<dbReference type="Proteomes" id="UP000037923">
    <property type="component" value="Unassembled WGS sequence"/>
</dbReference>
<dbReference type="OrthoDB" id="1663137at2759"/>
<dbReference type="PANTHER" id="PTHR22893">
    <property type="entry name" value="NADH OXIDOREDUCTASE-RELATED"/>
    <property type="match status" value="1"/>
</dbReference>
<dbReference type="OMA" id="YMANAVN"/>
<dbReference type="InterPro" id="IPR013785">
    <property type="entry name" value="Aldolase_TIM"/>
</dbReference>
<comment type="cofactor">
    <cofactor evidence="1">
        <name>FMN</name>
        <dbReference type="ChEBI" id="CHEBI:58210"/>
    </cofactor>
</comment>
<accession>A0A0M9FTQ7</accession>
<dbReference type="PANTHER" id="PTHR22893:SF91">
    <property type="entry name" value="NADPH DEHYDROGENASE 2-RELATED"/>
    <property type="match status" value="1"/>
</dbReference>
<organism evidence="6 7">
    <name type="scientific">Leptomonas pyrrhocoris</name>
    <name type="common">Firebug parasite</name>
    <dbReference type="NCBI Taxonomy" id="157538"/>
    <lineage>
        <taxon>Eukaryota</taxon>
        <taxon>Discoba</taxon>
        <taxon>Euglenozoa</taxon>
        <taxon>Kinetoplastea</taxon>
        <taxon>Metakinetoplastina</taxon>
        <taxon>Trypanosomatida</taxon>
        <taxon>Trypanosomatidae</taxon>
        <taxon>Leishmaniinae</taxon>
        <taxon>Leptomonas</taxon>
    </lineage>
</organism>
<dbReference type="FunFam" id="3.20.20.70:FF:000059">
    <property type="entry name" value="N-ethylmaleimide reductase, FMN-linked"/>
    <property type="match status" value="1"/>
</dbReference>
<evidence type="ECO:0000313" key="6">
    <source>
        <dbReference type="EMBL" id="KPA75686.1"/>
    </source>
</evidence>
<dbReference type="VEuPathDB" id="TriTrypDB:LpyrH10_23_0300"/>
<keyword evidence="3" id="KW-0560">Oxidoreductase</keyword>
<evidence type="ECO:0000256" key="3">
    <source>
        <dbReference type="ARBA" id="ARBA00023002"/>
    </source>
</evidence>
<dbReference type="SUPFAM" id="SSF51395">
    <property type="entry name" value="FMN-linked oxidoreductases"/>
    <property type="match status" value="1"/>
</dbReference>
<evidence type="ECO:0000256" key="1">
    <source>
        <dbReference type="ARBA" id="ARBA00001917"/>
    </source>
</evidence>
<evidence type="ECO:0000256" key="2">
    <source>
        <dbReference type="ARBA" id="ARBA00005979"/>
    </source>
</evidence>
<dbReference type="RefSeq" id="XP_015654125.1">
    <property type="nucleotide sequence ID" value="XM_015807176.1"/>
</dbReference>
<sequence length="401" mass="42834">MEAEGNAQLFRTCGLGRWAMRNRIVMSALTRCRADDDHVPTADMVKYYSDRASMGLIISESIMVQRGYSAMAYEPGIYGPEQIAGWRKVTDAVHAKGGLIAAQIYHGGRATVPCNLTTVGLVPVGASAVPIPAAAETCMAVWCRDGVSQPFAQEIHALSSAEIWSMVETFAIAARNCVSAGFDSVELHAGTGFLIDQFLRTSSNKRTDEYGGSIENRARFLLAVVDAVTAAIGPDRVGVRLTPLDSFNGQSDEDPEGLLRYVSAELDGRGIAFIDLFRGDPKAAAVARSDIWVRECFRGTLLASHGYADAAAASRAIAEGAVDAVCFGLPAVANADLVWRLWSGTPLNRADVTTLFTRGAEGYTDYPICEPKGFLQPSERGSATSSAAPTGQPALEKKSRL</sequence>
<dbReference type="GO" id="GO:0005829">
    <property type="term" value="C:cytosol"/>
    <property type="evidence" value="ECO:0007669"/>
    <property type="project" value="UniProtKB-ARBA"/>
</dbReference>